<dbReference type="Gene3D" id="3.20.20.80">
    <property type="entry name" value="Glycosidases"/>
    <property type="match status" value="2"/>
</dbReference>
<dbReference type="Pfam" id="PF01301">
    <property type="entry name" value="Glyco_hydro_35"/>
    <property type="match status" value="2"/>
</dbReference>
<dbReference type="InterPro" id="IPR008979">
    <property type="entry name" value="Galactose-bd-like_sf"/>
</dbReference>
<evidence type="ECO:0000256" key="1">
    <source>
        <dbReference type="ARBA" id="ARBA00001412"/>
    </source>
</evidence>
<feature type="compositionally biased region" description="Low complexity" evidence="8">
    <location>
        <begin position="8"/>
        <end position="22"/>
    </location>
</feature>
<dbReference type="InterPro" id="IPR048912">
    <property type="entry name" value="BetaGal1-like_ABD1"/>
</dbReference>
<name>A0A7J0GBC1_9ERIC</name>
<dbReference type="EMBL" id="BJWL01000019">
    <property type="protein sequence ID" value="GFZ08106.1"/>
    <property type="molecule type" value="Genomic_DNA"/>
</dbReference>
<evidence type="ECO:0000259" key="11">
    <source>
        <dbReference type="Pfam" id="PF21317"/>
    </source>
</evidence>
<evidence type="ECO:0000259" key="10">
    <source>
        <dbReference type="Pfam" id="PF01301"/>
    </source>
</evidence>
<feature type="domain" description="Glycoside hydrolase 35 catalytic" evidence="10">
    <location>
        <begin position="200"/>
        <end position="380"/>
    </location>
</feature>
<dbReference type="InterPro" id="IPR026283">
    <property type="entry name" value="B-gal_1-like"/>
</dbReference>
<dbReference type="EC" id="3.2.1.23" evidence="3"/>
<evidence type="ECO:0000256" key="3">
    <source>
        <dbReference type="ARBA" id="ARBA00012756"/>
    </source>
</evidence>
<evidence type="ECO:0000256" key="7">
    <source>
        <dbReference type="RuleBase" id="RU003679"/>
    </source>
</evidence>
<keyword evidence="4" id="KW-0378">Hydrolase</keyword>
<evidence type="ECO:0000256" key="8">
    <source>
        <dbReference type="SAM" id="MobiDB-lite"/>
    </source>
</evidence>
<dbReference type="OrthoDB" id="1657402at2759"/>
<dbReference type="SUPFAM" id="SSF49785">
    <property type="entry name" value="Galactose-binding domain-like"/>
    <property type="match status" value="1"/>
</dbReference>
<dbReference type="AlphaFoldDB" id="A0A7J0GBC1"/>
<dbReference type="Gene3D" id="2.60.120.260">
    <property type="entry name" value="Galactose-binding domain-like"/>
    <property type="match status" value="2"/>
</dbReference>
<dbReference type="PANTHER" id="PTHR23421">
    <property type="entry name" value="BETA-GALACTOSIDASE RELATED"/>
    <property type="match status" value="1"/>
</dbReference>
<dbReference type="Pfam" id="PF21467">
    <property type="entry name" value="BetaGal_gal-bd"/>
    <property type="match status" value="1"/>
</dbReference>
<sequence>MRFGLKNPTTSTSSSRRPSSSSDDAKSSAMATKRSVRARVFVFFLSLLVVGGLAPVFAPLPSLSSYRNKANAWNFEIAEDMFWKDGEPFQIIGGDLHYFRVLPEYWEDRLLRAKALGLNTIQTYVPWNLHEPFRGQLVFEGIADIVSFLKLCQKLDLLVMLRPGPYICAEWDLGGFPAWLLAIEPALKLRSSDPAFLDLIENEFGSYGDDKVYLHHLVTLARGHLGDDIILYTTDGGSRETLEKGTIHGDAVFSAVDFTTGDEPWPIFKLQKEFNAPGKSPPLSAEFYTGWLTHWGENIAKTDAHFTAAALEMILSRNGSAVLYMAHGGTNFGFYSGANTGANKSDYKPDLTSYDYDAPIKESGDVDNAKFIALRTVINKYSAASLPSVPSNNEKTGYGHIQLQKTAFLFDTLNIEDATDVSKSISPISMESAGQMFGLLLYVSRYAATYNERTLFVEEVHDRAQVFISCPSDSKRPTYIGTIERWSNKPLGLPYTDCPSKIRLLILVENIGRVNYGPFMFDRKIWGKECIAFAGIAQPLRVECQNTGSVSLVNVLPQEPDTWLPDAWKWWHGGAMTHHGILSSVYLDGELLHGWKMFSVPFQNLNDKQKGNPIIQSAYLDIMKSSADKKLEDISDNSSEEPAFFAGYFTVDKASQLKDTFISFRGWGKGIAFVNEFNIGRFWPVILELDSPNPELVVTSVDQPDFTCGSSSSKVHQL</sequence>
<organism evidence="13 14">
    <name type="scientific">Actinidia rufa</name>
    <dbReference type="NCBI Taxonomy" id="165716"/>
    <lineage>
        <taxon>Eukaryota</taxon>
        <taxon>Viridiplantae</taxon>
        <taxon>Streptophyta</taxon>
        <taxon>Embryophyta</taxon>
        <taxon>Tracheophyta</taxon>
        <taxon>Spermatophyta</taxon>
        <taxon>Magnoliopsida</taxon>
        <taxon>eudicotyledons</taxon>
        <taxon>Gunneridae</taxon>
        <taxon>Pentapetalae</taxon>
        <taxon>asterids</taxon>
        <taxon>Ericales</taxon>
        <taxon>Actinidiaceae</taxon>
        <taxon>Actinidia</taxon>
    </lineage>
</organism>
<reference evidence="13 14" key="1">
    <citation type="submission" date="2019-07" db="EMBL/GenBank/DDBJ databases">
        <title>De Novo Assembly of kiwifruit Actinidia rufa.</title>
        <authorList>
            <person name="Sugita-Konishi S."/>
            <person name="Sato K."/>
            <person name="Mori E."/>
            <person name="Abe Y."/>
            <person name="Kisaki G."/>
            <person name="Hamano K."/>
            <person name="Suezawa K."/>
            <person name="Otani M."/>
            <person name="Fukuda T."/>
            <person name="Manabe T."/>
            <person name="Gomi K."/>
            <person name="Tabuchi M."/>
            <person name="Akimitsu K."/>
            <person name="Kataoka I."/>
        </authorList>
    </citation>
    <scope>NUCLEOTIDE SEQUENCE [LARGE SCALE GENOMIC DNA]</scope>
    <source>
        <strain evidence="14">cv. Fuchu</strain>
    </source>
</reference>
<keyword evidence="9" id="KW-1133">Transmembrane helix</keyword>
<evidence type="ECO:0000313" key="14">
    <source>
        <dbReference type="Proteomes" id="UP000585474"/>
    </source>
</evidence>
<keyword evidence="9" id="KW-0812">Transmembrane</keyword>
<evidence type="ECO:0000259" key="12">
    <source>
        <dbReference type="Pfam" id="PF21467"/>
    </source>
</evidence>
<evidence type="ECO:0000256" key="6">
    <source>
        <dbReference type="PIRSR" id="PIRSR006336-1"/>
    </source>
</evidence>
<dbReference type="Pfam" id="PF21317">
    <property type="entry name" value="BetaGal_ABD_1"/>
    <property type="match status" value="1"/>
</dbReference>
<dbReference type="GO" id="GO:0004565">
    <property type="term" value="F:beta-galactosidase activity"/>
    <property type="evidence" value="ECO:0007669"/>
    <property type="project" value="UniProtKB-EC"/>
</dbReference>
<keyword evidence="5" id="KW-0326">Glycosidase</keyword>
<feature type="active site" description="Proton donor" evidence="6">
    <location>
        <position position="203"/>
    </location>
</feature>
<feature type="active site" description="Nucleophile" evidence="6">
    <location>
        <position position="286"/>
    </location>
</feature>
<dbReference type="InterPro" id="IPR017853">
    <property type="entry name" value="GH"/>
</dbReference>
<dbReference type="SUPFAM" id="SSF51445">
    <property type="entry name" value="(Trans)glycosidases"/>
    <property type="match status" value="1"/>
</dbReference>
<feature type="domain" description="Beta-galactosidase galactose-binding" evidence="12">
    <location>
        <begin position="642"/>
        <end position="693"/>
    </location>
</feature>
<dbReference type="Proteomes" id="UP000585474">
    <property type="component" value="Unassembled WGS sequence"/>
</dbReference>
<dbReference type="PRINTS" id="PR00742">
    <property type="entry name" value="GLHYDRLASE35"/>
</dbReference>
<comment type="catalytic activity">
    <reaction evidence="1">
        <text>Hydrolysis of terminal non-reducing beta-D-galactose residues in beta-D-galactosides.</text>
        <dbReference type="EC" id="3.2.1.23"/>
    </reaction>
</comment>
<dbReference type="PIRSF" id="PIRSF006336">
    <property type="entry name" value="B-gal"/>
    <property type="match status" value="1"/>
</dbReference>
<feature type="transmembrane region" description="Helical" evidence="9">
    <location>
        <begin position="40"/>
        <end position="60"/>
    </location>
</feature>
<feature type="domain" description="Glycoside hydrolase 35 catalytic" evidence="10">
    <location>
        <begin position="82"/>
        <end position="198"/>
    </location>
</feature>
<evidence type="ECO:0000256" key="9">
    <source>
        <dbReference type="SAM" id="Phobius"/>
    </source>
</evidence>
<feature type="domain" description="Beta-galactosidase 1-like first all-beta" evidence="11">
    <location>
        <begin position="427"/>
        <end position="524"/>
    </location>
</feature>
<dbReference type="InterPro" id="IPR031330">
    <property type="entry name" value="Gly_Hdrlase_35_cat"/>
</dbReference>
<evidence type="ECO:0000256" key="5">
    <source>
        <dbReference type="ARBA" id="ARBA00023295"/>
    </source>
</evidence>
<keyword evidence="14" id="KW-1185">Reference proteome</keyword>
<evidence type="ECO:0000256" key="2">
    <source>
        <dbReference type="ARBA" id="ARBA00009809"/>
    </source>
</evidence>
<accession>A0A7J0GBC1</accession>
<proteinExistence type="inferred from homology"/>
<dbReference type="InterPro" id="IPR048913">
    <property type="entry name" value="BetaGal_gal-bd"/>
</dbReference>
<dbReference type="GO" id="GO:0005975">
    <property type="term" value="P:carbohydrate metabolic process"/>
    <property type="evidence" value="ECO:0007669"/>
    <property type="project" value="InterPro"/>
</dbReference>
<evidence type="ECO:0000256" key="4">
    <source>
        <dbReference type="ARBA" id="ARBA00022801"/>
    </source>
</evidence>
<protein>
    <recommendedName>
        <fullName evidence="3">beta-galactosidase</fullName>
        <ecNumber evidence="3">3.2.1.23</ecNumber>
    </recommendedName>
</protein>
<evidence type="ECO:0000313" key="13">
    <source>
        <dbReference type="EMBL" id="GFZ08106.1"/>
    </source>
</evidence>
<dbReference type="InterPro" id="IPR001944">
    <property type="entry name" value="Glycoside_Hdrlase_35"/>
</dbReference>
<feature type="region of interest" description="Disordered" evidence="8">
    <location>
        <begin position="1"/>
        <end position="28"/>
    </location>
</feature>
<gene>
    <name evidence="13" type="ORF">Acr_19g0010430</name>
</gene>
<keyword evidence="9" id="KW-0472">Membrane</keyword>
<comment type="similarity">
    <text evidence="2 7">Belongs to the glycosyl hydrolase 35 family.</text>
</comment>
<comment type="caution">
    <text evidence="13">The sequence shown here is derived from an EMBL/GenBank/DDBJ whole genome shotgun (WGS) entry which is preliminary data.</text>
</comment>